<dbReference type="SMART" id="SM01120">
    <property type="entry name" value="Dak2"/>
    <property type="match status" value="1"/>
</dbReference>
<dbReference type="InterPro" id="IPR050861">
    <property type="entry name" value="Dihydroxyacetone_Kinase"/>
</dbReference>
<dbReference type="PROSITE" id="PS51480">
    <property type="entry name" value="DHAL"/>
    <property type="match status" value="1"/>
</dbReference>
<dbReference type="Pfam" id="PF02734">
    <property type="entry name" value="Dak2"/>
    <property type="match status" value="1"/>
</dbReference>
<proteinExistence type="predicted"/>
<dbReference type="Gene3D" id="1.25.40.340">
    <property type="match status" value="1"/>
</dbReference>
<keyword evidence="1" id="KW-0808">Transferase</keyword>
<dbReference type="PANTHER" id="PTHR28629">
    <property type="entry name" value="TRIOKINASE/FMN CYCLASE"/>
    <property type="match status" value="1"/>
</dbReference>
<keyword evidence="5" id="KW-1185">Reference proteome</keyword>
<dbReference type="Proteomes" id="UP001315686">
    <property type="component" value="Unassembled WGS sequence"/>
</dbReference>
<comment type="caution">
    <text evidence="4">The sequence shown here is derived from an EMBL/GenBank/DDBJ whole genome shotgun (WGS) entry which is preliminary data.</text>
</comment>
<organism evidence="4 5">
    <name type="scientific">Harenicola maris</name>
    <dbReference type="NCBI Taxonomy" id="2841044"/>
    <lineage>
        <taxon>Bacteria</taxon>
        <taxon>Pseudomonadati</taxon>
        <taxon>Pseudomonadota</taxon>
        <taxon>Alphaproteobacteria</taxon>
        <taxon>Rhodobacterales</taxon>
        <taxon>Paracoccaceae</taxon>
        <taxon>Harenicola</taxon>
    </lineage>
</organism>
<feature type="domain" description="DhaL" evidence="3">
    <location>
        <begin position="1"/>
        <end position="176"/>
    </location>
</feature>
<dbReference type="EMBL" id="JADQAZ010000001">
    <property type="protein sequence ID" value="MBT0956724.1"/>
    <property type="molecule type" value="Genomic_DNA"/>
</dbReference>
<sequence>MQADLFFKRLLARFEGEKARLDALDAAVGDGDHGTTMLRGLTRAAQAEAGRRAKAFMRASGGASGTLFGLILIAIEAHLDEGAPLGAGLATACERICDLGEVKVGDKSMVDALAPGAEALEGGDLDAAIAAAEAGRDSTKDLRARRGRSQYVEDGGRGHIDPGSVSVVMFLETLRDLGAAS</sequence>
<name>A0AAP2CLX3_9RHOB</name>
<keyword evidence="2" id="KW-0418">Kinase</keyword>
<dbReference type="GO" id="GO:0004371">
    <property type="term" value="F:glycerone kinase activity"/>
    <property type="evidence" value="ECO:0007669"/>
    <property type="project" value="InterPro"/>
</dbReference>
<dbReference type="GO" id="GO:0019563">
    <property type="term" value="P:glycerol catabolic process"/>
    <property type="evidence" value="ECO:0007669"/>
    <property type="project" value="TreeGrafter"/>
</dbReference>
<protein>
    <submittedName>
        <fullName evidence="4">DAK2 domain-containing protein</fullName>
    </submittedName>
</protein>
<dbReference type="AlphaFoldDB" id="A0AAP2CLX3"/>
<dbReference type="PANTHER" id="PTHR28629:SF4">
    <property type="entry name" value="TRIOKINASE_FMN CYCLASE"/>
    <property type="match status" value="1"/>
</dbReference>
<evidence type="ECO:0000313" key="4">
    <source>
        <dbReference type="EMBL" id="MBT0956724.1"/>
    </source>
</evidence>
<dbReference type="SUPFAM" id="SSF101473">
    <property type="entry name" value="DhaL-like"/>
    <property type="match status" value="1"/>
</dbReference>
<evidence type="ECO:0000259" key="3">
    <source>
        <dbReference type="PROSITE" id="PS51480"/>
    </source>
</evidence>
<accession>A0AAP2CLX3</accession>
<evidence type="ECO:0000313" key="5">
    <source>
        <dbReference type="Proteomes" id="UP001315686"/>
    </source>
</evidence>
<dbReference type="InterPro" id="IPR004007">
    <property type="entry name" value="DhaL_dom"/>
</dbReference>
<reference evidence="4 5" key="1">
    <citation type="journal article" date="2021" name="Arch. Microbiol.">
        <title>Harenicola maris gen. nov., sp. nov. isolated from the Sea of Japan shallow sediments.</title>
        <authorList>
            <person name="Romanenko L.A."/>
            <person name="Kurilenko V.V."/>
            <person name="Chernysheva N.Y."/>
            <person name="Tekutyeva L.A."/>
            <person name="Velansky P.V."/>
            <person name="Svetashev V.I."/>
            <person name="Isaeva M.P."/>
        </authorList>
    </citation>
    <scope>NUCLEOTIDE SEQUENCE [LARGE SCALE GENOMIC DNA]</scope>
    <source>
        <strain evidence="4 5">KMM 3653</strain>
    </source>
</reference>
<evidence type="ECO:0000256" key="1">
    <source>
        <dbReference type="ARBA" id="ARBA00022679"/>
    </source>
</evidence>
<dbReference type="RefSeq" id="WP_327792920.1">
    <property type="nucleotide sequence ID" value="NZ_JADQAZ010000001.1"/>
</dbReference>
<evidence type="ECO:0000256" key="2">
    <source>
        <dbReference type="ARBA" id="ARBA00022777"/>
    </source>
</evidence>
<dbReference type="GO" id="GO:0005829">
    <property type="term" value="C:cytosol"/>
    <property type="evidence" value="ECO:0007669"/>
    <property type="project" value="TreeGrafter"/>
</dbReference>
<gene>
    <name evidence="4" type="ORF">IV417_04960</name>
</gene>
<dbReference type="InterPro" id="IPR036117">
    <property type="entry name" value="DhaL_dom_sf"/>
</dbReference>